<proteinExistence type="inferred from homology"/>
<evidence type="ECO:0000256" key="1">
    <source>
        <dbReference type="ARBA" id="ARBA00006756"/>
    </source>
</evidence>
<dbReference type="GO" id="GO:0005546">
    <property type="term" value="F:phosphatidylinositol-4,5-bisphosphate binding"/>
    <property type="evidence" value="ECO:0007669"/>
    <property type="project" value="InterPro"/>
</dbReference>
<keyword evidence="3" id="KW-0653">Protein transport</keyword>
<evidence type="ECO:0000256" key="2">
    <source>
        <dbReference type="ARBA" id="ARBA00022448"/>
    </source>
</evidence>
<sequence>MENLALDIIFRWDSDEFRRKMIFSGDQQEAECYLQAVDEIQLSNDESAIPIAMARLEDEFRNILISHTNPTSYLHHLNTKEEIKEEEPQQGCACFGHLRFNASPSARRHVDDHDMLLLPSRFREIPYDATNDLRCIAERMISSGYLDHCIHVYASVRKSGIFAYYKWLGINDVQLPLAAKIHLWIEASKVCVRTMFAGEKRFCEEIFDGVGDDIDHACFMETVKEPAIQFLNFADAICITARSLPDEMFKILELYEAFAAMIPDFDDVFDFKSCECLRVKAVEVLSRLAEGVNGTLSKFEKAVAGDTSKVVVPGGAIHPLTLYVMNYLKLICVYEETLNELIVLKPSMDLADITEEEGKTPLAIHLIWIIEKLQIKLNGESKQYKDSSLSHLFMMNNLHFILNVVKSCSELMHMIGDDYLKKLTMKFQRATTSYQGETWGRVLDCLKDEGLDGTAKHGFLYVIFNSPMKQKMKAFNAMFEKVHRTQAARLIPDSQLREEIRKSILEKLLPAYNAFLRRNLSSVQNGTHVVNYLKYSKLDLQVAVLDFFEGIHVSQHLRKRSQSHA</sequence>
<reference evidence="5" key="1">
    <citation type="journal article" date="2019" name="Toxins">
        <title>Detection of Abrin-Like and Prepropulchellin-Like Toxin Genes and Transcripts Using Whole Genome Sequencing and Full-Length Transcript Sequencing of Abrus precatorius.</title>
        <authorList>
            <person name="Hovde B.T."/>
            <person name="Daligault H.E."/>
            <person name="Hanschen E.R."/>
            <person name="Kunde Y.A."/>
            <person name="Johnson M.B."/>
            <person name="Starkenburg S.R."/>
            <person name="Johnson S.L."/>
        </authorList>
    </citation>
    <scope>NUCLEOTIDE SEQUENCE [LARGE SCALE GENOMIC DNA]</scope>
</reference>
<evidence type="ECO:0000313" key="5">
    <source>
        <dbReference type="Proteomes" id="UP000694853"/>
    </source>
</evidence>
<keyword evidence="5" id="KW-1185">Reference proteome</keyword>
<keyword evidence="3" id="KW-0268">Exocytosis</keyword>
<name>A0A8B8KPN8_ABRPR</name>
<reference evidence="6" key="2">
    <citation type="submission" date="2025-08" db="UniProtKB">
        <authorList>
            <consortium name="RefSeq"/>
        </authorList>
    </citation>
    <scope>IDENTIFICATION</scope>
    <source>
        <tissue evidence="6">Young leaves</tissue>
    </source>
</reference>
<comment type="function">
    <text evidence="3">Component of the exocyst complex.</text>
</comment>
<organism evidence="5 6">
    <name type="scientific">Abrus precatorius</name>
    <name type="common">Indian licorice</name>
    <name type="synonym">Glycine abrus</name>
    <dbReference type="NCBI Taxonomy" id="3816"/>
    <lineage>
        <taxon>Eukaryota</taxon>
        <taxon>Viridiplantae</taxon>
        <taxon>Streptophyta</taxon>
        <taxon>Embryophyta</taxon>
        <taxon>Tracheophyta</taxon>
        <taxon>Spermatophyta</taxon>
        <taxon>Magnoliopsida</taxon>
        <taxon>eudicotyledons</taxon>
        <taxon>Gunneridae</taxon>
        <taxon>Pentapetalae</taxon>
        <taxon>rosids</taxon>
        <taxon>fabids</taxon>
        <taxon>Fabales</taxon>
        <taxon>Fabaceae</taxon>
        <taxon>Papilionoideae</taxon>
        <taxon>50 kb inversion clade</taxon>
        <taxon>NPAAA clade</taxon>
        <taxon>indigoferoid/millettioid clade</taxon>
        <taxon>Abreae</taxon>
        <taxon>Abrus</taxon>
    </lineage>
</organism>
<protein>
    <recommendedName>
        <fullName evidence="3">Exocyst subunit Exo70 family protein</fullName>
    </recommendedName>
</protein>
<evidence type="ECO:0000313" key="6">
    <source>
        <dbReference type="RefSeq" id="XP_027344674.1"/>
    </source>
</evidence>
<dbReference type="GO" id="GO:0015031">
    <property type="term" value="P:protein transport"/>
    <property type="evidence" value="ECO:0007669"/>
    <property type="project" value="UniProtKB-KW"/>
</dbReference>
<dbReference type="Pfam" id="PF03081">
    <property type="entry name" value="Exo70_C"/>
    <property type="match status" value="1"/>
</dbReference>
<accession>A0A8B8KPN8</accession>
<dbReference type="PANTHER" id="PTHR12542">
    <property type="entry name" value="EXOCYST COMPLEX PROTEIN EXO70"/>
    <property type="match status" value="1"/>
</dbReference>
<dbReference type="InterPro" id="IPR004140">
    <property type="entry name" value="Exo70"/>
</dbReference>
<dbReference type="GeneID" id="113857123"/>
<gene>
    <name evidence="6" type="primary">LOC113857123</name>
</gene>
<dbReference type="SUPFAM" id="SSF74788">
    <property type="entry name" value="Cullin repeat-like"/>
    <property type="match status" value="1"/>
</dbReference>
<evidence type="ECO:0000259" key="4">
    <source>
        <dbReference type="Pfam" id="PF03081"/>
    </source>
</evidence>
<dbReference type="Gene3D" id="1.20.1280.170">
    <property type="entry name" value="Exocyst complex component Exo70"/>
    <property type="match status" value="1"/>
</dbReference>
<dbReference type="AlphaFoldDB" id="A0A8B8KPN8"/>
<dbReference type="InterPro" id="IPR046364">
    <property type="entry name" value="Exo70_C"/>
</dbReference>
<comment type="similarity">
    <text evidence="1 3">Belongs to the EXO70 family.</text>
</comment>
<dbReference type="OrthoDB" id="1922221at2759"/>
<dbReference type="InterPro" id="IPR016159">
    <property type="entry name" value="Cullin_repeat-like_dom_sf"/>
</dbReference>
<dbReference type="PANTHER" id="PTHR12542:SF7">
    <property type="entry name" value="EXOCYST SUBUNIT EXO70 FAMILY PROTEIN"/>
    <property type="match status" value="1"/>
</dbReference>
<dbReference type="GO" id="GO:0000145">
    <property type="term" value="C:exocyst"/>
    <property type="evidence" value="ECO:0007669"/>
    <property type="project" value="InterPro"/>
</dbReference>
<feature type="domain" description="Exocyst complex subunit Exo70 C-terminal" evidence="4">
    <location>
        <begin position="184"/>
        <end position="541"/>
    </location>
</feature>
<keyword evidence="2 3" id="KW-0813">Transport</keyword>
<dbReference type="GO" id="GO:0006887">
    <property type="term" value="P:exocytosis"/>
    <property type="evidence" value="ECO:0007669"/>
    <property type="project" value="UniProtKB-KW"/>
</dbReference>
<dbReference type="Proteomes" id="UP000694853">
    <property type="component" value="Unplaced"/>
</dbReference>
<dbReference type="KEGG" id="aprc:113857123"/>
<dbReference type="Pfam" id="PF20669">
    <property type="entry name" value="Exo70_N"/>
    <property type="match status" value="1"/>
</dbReference>
<evidence type="ECO:0000256" key="3">
    <source>
        <dbReference type="RuleBase" id="RU365026"/>
    </source>
</evidence>
<dbReference type="RefSeq" id="XP_027344674.1">
    <property type="nucleotide sequence ID" value="XM_027488873.1"/>
</dbReference>